<reference evidence="13" key="1">
    <citation type="journal article" date="2019" name="Sci. Rep.">
        <title>Draft genome of Tanacetum cinerariifolium, the natural source of mosquito coil.</title>
        <authorList>
            <person name="Yamashiro T."/>
            <person name="Shiraishi A."/>
            <person name="Satake H."/>
            <person name="Nakayama K."/>
        </authorList>
    </citation>
    <scope>NUCLEOTIDE SEQUENCE</scope>
</reference>
<protein>
    <submittedName>
        <fullName evidence="13">Reverse transcriptase domain-containing protein</fullName>
    </submittedName>
</protein>
<dbReference type="SUPFAM" id="SSF56672">
    <property type="entry name" value="DNA/RNA polymerases"/>
    <property type="match status" value="1"/>
</dbReference>
<keyword evidence="4" id="KW-0378">Hydrolase</keyword>
<keyword evidence="8" id="KW-0808">Transferase</keyword>
<dbReference type="InterPro" id="IPR043128">
    <property type="entry name" value="Rev_trsase/Diguanyl_cyclase"/>
</dbReference>
<dbReference type="GO" id="GO:0046872">
    <property type="term" value="F:metal ion binding"/>
    <property type="evidence" value="ECO:0007669"/>
    <property type="project" value="UniProtKB-KW"/>
</dbReference>
<evidence type="ECO:0000256" key="7">
    <source>
        <dbReference type="ARBA" id="ARBA00022918"/>
    </source>
</evidence>
<gene>
    <name evidence="13" type="ORF">Tci_011105</name>
</gene>
<keyword evidence="8" id="KW-0548">Nucleotidyltransferase</keyword>
<dbReference type="InterPro" id="IPR036397">
    <property type="entry name" value="RNaseH_sf"/>
</dbReference>
<evidence type="ECO:0000256" key="10">
    <source>
        <dbReference type="ARBA" id="ARBA00023172"/>
    </source>
</evidence>
<dbReference type="PANTHER" id="PTHR37984">
    <property type="entry name" value="PROTEIN CBG26694"/>
    <property type="match status" value="1"/>
</dbReference>
<evidence type="ECO:0000256" key="5">
    <source>
        <dbReference type="ARBA" id="ARBA00022842"/>
    </source>
</evidence>
<keyword evidence="10" id="KW-0233">DNA recombination</keyword>
<dbReference type="InterPro" id="IPR001584">
    <property type="entry name" value="Integrase_cat-core"/>
</dbReference>
<evidence type="ECO:0000256" key="1">
    <source>
        <dbReference type="ARBA" id="ARBA00022670"/>
    </source>
</evidence>
<feature type="region of interest" description="Disordered" evidence="11">
    <location>
        <begin position="284"/>
        <end position="305"/>
    </location>
</feature>
<evidence type="ECO:0000256" key="9">
    <source>
        <dbReference type="ARBA" id="ARBA00023125"/>
    </source>
</evidence>
<dbReference type="GO" id="GO:0003964">
    <property type="term" value="F:RNA-directed DNA polymerase activity"/>
    <property type="evidence" value="ECO:0007669"/>
    <property type="project" value="UniProtKB-KW"/>
</dbReference>
<dbReference type="InterPro" id="IPR012337">
    <property type="entry name" value="RNaseH-like_sf"/>
</dbReference>
<keyword evidence="9" id="KW-0238">DNA-binding</keyword>
<dbReference type="Pfam" id="PF00078">
    <property type="entry name" value="RVT_1"/>
    <property type="match status" value="1"/>
</dbReference>
<comment type="caution">
    <text evidence="13">The sequence shown here is derived from an EMBL/GenBank/DDBJ whole genome shotgun (WGS) entry which is preliminary data.</text>
</comment>
<proteinExistence type="predicted"/>
<dbReference type="GO" id="GO:0004190">
    <property type="term" value="F:aspartic-type endopeptidase activity"/>
    <property type="evidence" value="ECO:0007669"/>
    <property type="project" value="UniProtKB-KW"/>
</dbReference>
<evidence type="ECO:0000259" key="12">
    <source>
        <dbReference type="PROSITE" id="PS50994"/>
    </source>
</evidence>
<dbReference type="EMBL" id="BKCJ010001135">
    <property type="protein sequence ID" value="GEU39127.1"/>
    <property type="molecule type" value="Genomic_DNA"/>
</dbReference>
<accession>A0A6L2JRD2</accession>
<evidence type="ECO:0000256" key="6">
    <source>
        <dbReference type="ARBA" id="ARBA00022908"/>
    </source>
</evidence>
<dbReference type="Gene3D" id="3.30.420.10">
    <property type="entry name" value="Ribonuclease H-like superfamily/Ribonuclease H"/>
    <property type="match status" value="1"/>
</dbReference>
<keyword evidence="6" id="KW-0229">DNA integration</keyword>
<dbReference type="InterPro" id="IPR000477">
    <property type="entry name" value="RT_dom"/>
</dbReference>
<evidence type="ECO:0000256" key="3">
    <source>
        <dbReference type="ARBA" id="ARBA00022750"/>
    </source>
</evidence>
<dbReference type="GO" id="GO:0006310">
    <property type="term" value="P:DNA recombination"/>
    <property type="evidence" value="ECO:0007669"/>
    <property type="project" value="UniProtKB-KW"/>
</dbReference>
<keyword evidence="1" id="KW-0645">Protease</keyword>
<keyword evidence="3" id="KW-0064">Aspartyl protease</keyword>
<dbReference type="InterPro" id="IPR050951">
    <property type="entry name" value="Retrovirus_Pol_polyprotein"/>
</dbReference>
<evidence type="ECO:0000313" key="13">
    <source>
        <dbReference type="EMBL" id="GEU39127.1"/>
    </source>
</evidence>
<feature type="domain" description="Integrase catalytic" evidence="12">
    <location>
        <begin position="907"/>
        <end position="1070"/>
    </location>
</feature>
<dbReference type="GO" id="GO:0015074">
    <property type="term" value="P:DNA integration"/>
    <property type="evidence" value="ECO:0007669"/>
    <property type="project" value="UniProtKB-KW"/>
</dbReference>
<dbReference type="SUPFAM" id="SSF53098">
    <property type="entry name" value="Ribonuclease H-like"/>
    <property type="match status" value="1"/>
</dbReference>
<dbReference type="PROSITE" id="PS50994">
    <property type="entry name" value="INTEGRASE"/>
    <property type="match status" value="1"/>
</dbReference>
<dbReference type="InterPro" id="IPR043502">
    <property type="entry name" value="DNA/RNA_pol_sf"/>
</dbReference>
<dbReference type="AlphaFoldDB" id="A0A6L2JRD2"/>
<dbReference type="GO" id="GO:0006508">
    <property type="term" value="P:proteolysis"/>
    <property type="evidence" value="ECO:0007669"/>
    <property type="project" value="UniProtKB-KW"/>
</dbReference>
<keyword evidence="8" id="KW-0239">DNA-directed DNA polymerase</keyword>
<feature type="compositionally biased region" description="Pro residues" evidence="11">
    <location>
        <begin position="52"/>
        <end position="77"/>
    </location>
</feature>
<feature type="compositionally biased region" description="Acidic residues" evidence="11">
    <location>
        <begin position="193"/>
        <end position="205"/>
    </location>
</feature>
<dbReference type="Gene3D" id="3.30.70.270">
    <property type="match status" value="2"/>
</dbReference>
<dbReference type="GO" id="GO:0003887">
    <property type="term" value="F:DNA-directed DNA polymerase activity"/>
    <property type="evidence" value="ECO:0007669"/>
    <property type="project" value="UniProtKB-KW"/>
</dbReference>
<organism evidence="13">
    <name type="scientific">Tanacetum cinerariifolium</name>
    <name type="common">Dalmatian daisy</name>
    <name type="synonym">Chrysanthemum cinerariifolium</name>
    <dbReference type="NCBI Taxonomy" id="118510"/>
    <lineage>
        <taxon>Eukaryota</taxon>
        <taxon>Viridiplantae</taxon>
        <taxon>Streptophyta</taxon>
        <taxon>Embryophyta</taxon>
        <taxon>Tracheophyta</taxon>
        <taxon>Spermatophyta</taxon>
        <taxon>Magnoliopsida</taxon>
        <taxon>eudicotyledons</taxon>
        <taxon>Gunneridae</taxon>
        <taxon>Pentapetalae</taxon>
        <taxon>asterids</taxon>
        <taxon>campanulids</taxon>
        <taxon>Asterales</taxon>
        <taxon>Asteraceae</taxon>
        <taxon>Asteroideae</taxon>
        <taxon>Anthemideae</taxon>
        <taxon>Anthemidinae</taxon>
        <taxon>Tanacetum</taxon>
    </lineage>
</organism>
<evidence type="ECO:0000256" key="4">
    <source>
        <dbReference type="ARBA" id="ARBA00022801"/>
    </source>
</evidence>
<evidence type="ECO:0000256" key="2">
    <source>
        <dbReference type="ARBA" id="ARBA00022723"/>
    </source>
</evidence>
<dbReference type="PANTHER" id="PTHR37984:SF5">
    <property type="entry name" value="PROTEIN NYNRIN-LIKE"/>
    <property type="match status" value="1"/>
</dbReference>
<dbReference type="CDD" id="cd01647">
    <property type="entry name" value="RT_LTR"/>
    <property type="match status" value="1"/>
</dbReference>
<dbReference type="GO" id="GO:0003677">
    <property type="term" value="F:DNA binding"/>
    <property type="evidence" value="ECO:0007669"/>
    <property type="project" value="UniProtKB-KW"/>
</dbReference>
<feature type="compositionally biased region" description="Acidic residues" evidence="11">
    <location>
        <begin position="113"/>
        <end position="124"/>
    </location>
</feature>
<dbReference type="InterPro" id="IPR041588">
    <property type="entry name" value="Integrase_H2C2"/>
</dbReference>
<feature type="compositionally biased region" description="Acidic residues" evidence="11">
    <location>
        <begin position="156"/>
        <end position="174"/>
    </location>
</feature>
<dbReference type="InterPro" id="IPR056924">
    <property type="entry name" value="SH3_Tf2-1"/>
</dbReference>
<evidence type="ECO:0000256" key="8">
    <source>
        <dbReference type="ARBA" id="ARBA00022932"/>
    </source>
</evidence>
<feature type="region of interest" description="Disordered" evidence="11">
    <location>
        <begin position="46"/>
        <end position="212"/>
    </location>
</feature>
<dbReference type="Pfam" id="PF17921">
    <property type="entry name" value="Integrase_H2C2"/>
    <property type="match status" value="1"/>
</dbReference>
<keyword evidence="2" id="KW-0479">Metal-binding</keyword>
<name>A0A6L2JRD2_TANCI</name>
<dbReference type="Pfam" id="PF24626">
    <property type="entry name" value="SH3_Tf2-1"/>
    <property type="match status" value="1"/>
</dbReference>
<sequence>MSSNSHATITYTSMSSYEVIVNGYFGMPMDPLDPYAQLVMEAPPSLDFIPEPEAPPLPDYIPEPEAPPSPDYIPVPKYPEYLPPADDVFPAKEQPLPAAVSPTVESPGYIADSEPEMDLEEEDGDDKKSKGDSIEYPTSRGDDDADDYGDDLSKDDADEEDKEESSDSEEEEEEHLALTVPAPALHSSISASEDSDQTEPFEEGETTTTTPLSAYRVSARISVRPYIPMPFCLDTMIEGTTNRDTTAVTYTTTYYIISITLLLPSTFGSESILEADMPLQKRTRFTTPTGGYEKMAPKRARTTRVNPVPTRTATATEPMTQETINNLIGQRVTEALAEYETQRNSVVNGDTSHATGTGPRTVRPTRECTYKDYLNCGPLKFNGTEGVIGLTRWFERTESVSNISNCTAENQKTLRQIMTAKCCPRGEVKKLEVKLWNLKVKGTDITSYTLRFQELAQLCGRMFPEESDEIERYVGRLPEMIRGNVMSYEPKLMQKAIEFANDQMDQKLLGIADNKRKFDNTSRNQQNQQPFKRNNNVARAYAAGPCGPKCTNCKRTGHIARDYRSRAANTNNNNNNNNYNNRRATTAYQGVPTCFECGAQGGNPDANVMTGTFFLNNHCASILFDTGADKSFMSTAFSSLDNINPSTLDYSYDVELADEQIIRELNKLTVKNRYPAFRTHYGHYEFQVMSFGLTNAPAIFMDLMNRVCKPYLDKFVIVFIDDILIYSKNEQEHGEHLKLILELLKREKLYAKFSKCEFWIPKVQFLDYVIDSQGIHMDPAKIKSIKDWASPKTPTAIRQFLGLAGYYRRFIEGFSKIAKPMTKLTQKKTETKRPENLKKEDVGGTLIENSKDPEKFRNEKLEPHTDRTLCLNNRIWLPCYGDLRALIMHESHKSKYSVHSGSDKMYRDLKQLSWWPNMKADIATYLPKTSSGYDTIWVIVDRLTMFAHFLPMREDDSMDKLIKLYPKEVVTRHGIPILIIFDRDPKFASNFWRAFQKALGTRLDMSTAYHPEIDGQRERTIQTLKDMLRACVIDFGKGWEGHLPLVEFSYNDSYHASIKAAPLEALYGRKCRSPICWAEVGDKVMLKVSPWKGVVRFGKRGKLNPRYISPFKVLAKVGTVTYKLKLPHQLSKGHSTFHVSNLKKCLSDEPLAIPLDELHIDDKLRFVEEPVKIMDREIERLRSHISIIKVRWNSKRGPEFTWEREDQFKQKYPHLFTNRASSSTTRP</sequence>
<keyword evidence="5" id="KW-0460">Magnesium</keyword>
<keyword evidence="7 13" id="KW-0695">RNA-directed DNA polymerase</keyword>
<evidence type="ECO:0000256" key="11">
    <source>
        <dbReference type="SAM" id="MobiDB-lite"/>
    </source>
</evidence>